<proteinExistence type="predicted"/>
<accession>A0A5A7UQI4</accession>
<comment type="caution">
    <text evidence="1">The sequence shown here is derived from an EMBL/GenBank/DDBJ whole genome shotgun (WGS) entry which is preliminary data.</text>
</comment>
<evidence type="ECO:0000313" key="1">
    <source>
        <dbReference type="EMBL" id="KAA0055885.1"/>
    </source>
</evidence>
<dbReference type="Proteomes" id="UP000321393">
    <property type="component" value="Unassembled WGS sequence"/>
</dbReference>
<reference evidence="1 2" key="1">
    <citation type="submission" date="2019-08" db="EMBL/GenBank/DDBJ databases">
        <title>Draft genome sequences of two oriental melons (Cucumis melo L. var makuwa).</title>
        <authorList>
            <person name="Kwon S.-Y."/>
        </authorList>
    </citation>
    <scope>NUCLEOTIDE SEQUENCE [LARGE SCALE GENOMIC DNA]</scope>
    <source>
        <strain evidence="2">cv. SW 3</strain>
        <tissue evidence="1">Leaf</tissue>
    </source>
</reference>
<gene>
    <name evidence="1" type="ORF">E6C27_scaffold438G00020</name>
</gene>
<sequence>MPKFPSREPSFVTSFLAGFSIRHGLVSCLDVIASSSADRFCLTVISDVEPSMSRLFSRVPPSYT</sequence>
<dbReference type="AlphaFoldDB" id="A0A5A7UQI4"/>
<protein>
    <submittedName>
        <fullName evidence="1">Uncharacterized protein</fullName>
    </submittedName>
</protein>
<evidence type="ECO:0000313" key="2">
    <source>
        <dbReference type="Proteomes" id="UP000321393"/>
    </source>
</evidence>
<organism evidence="1 2">
    <name type="scientific">Cucumis melo var. makuwa</name>
    <name type="common">Oriental melon</name>
    <dbReference type="NCBI Taxonomy" id="1194695"/>
    <lineage>
        <taxon>Eukaryota</taxon>
        <taxon>Viridiplantae</taxon>
        <taxon>Streptophyta</taxon>
        <taxon>Embryophyta</taxon>
        <taxon>Tracheophyta</taxon>
        <taxon>Spermatophyta</taxon>
        <taxon>Magnoliopsida</taxon>
        <taxon>eudicotyledons</taxon>
        <taxon>Gunneridae</taxon>
        <taxon>Pentapetalae</taxon>
        <taxon>rosids</taxon>
        <taxon>fabids</taxon>
        <taxon>Cucurbitales</taxon>
        <taxon>Cucurbitaceae</taxon>
        <taxon>Benincaseae</taxon>
        <taxon>Cucumis</taxon>
    </lineage>
</organism>
<dbReference type="EMBL" id="SSTE01008368">
    <property type="protein sequence ID" value="KAA0055885.1"/>
    <property type="molecule type" value="Genomic_DNA"/>
</dbReference>
<name>A0A5A7UQI4_CUCMM</name>